<dbReference type="EMBL" id="QKZV01000001">
    <property type="protein sequence ID" value="PZX65758.1"/>
    <property type="molecule type" value="Genomic_DNA"/>
</dbReference>
<evidence type="ECO:0000259" key="2">
    <source>
        <dbReference type="Pfam" id="PF12395"/>
    </source>
</evidence>
<proteinExistence type="predicted"/>
<evidence type="ECO:0000313" key="3">
    <source>
        <dbReference type="EMBL" id="PZX65758.1"/>
    </source>
</evidence>
<accession>A0A2W7RY98</accession>
<dbReference type="InterPro" id="IPR022123">
    <property type="entry name" value="DUF3658"/>
</dbReference>
<sequence>MTHIVFNAADAEVLKKAMELDESLLGDVVEIKDDYAVGPVIDIYETYGYQSRRNWWQEVLENSPYTGQLDILDDKLTVHNLCNKLKEDSNLQVWIWMGQNAHDVCGYYWLMSQLGAFQGQVFVLYMNNLPFINEKGGIFYPAYLYEIQPKEFLKAKKLARPITLSEFEVDPDEWKRIGLENGLVRVLEGGKKIVSKDAGFFDKEIKAFIQNDPQKLPKMLQQVANKSKLKISDVFMVWRMREMEKAGIVAFKGDWAKGWKDMEVMLNNTAAIEQVSAE</sequence>
<dbReference type="Proteomes" id="UP000249720">
    <property type="component" value="Unassembled WGS sequence"/>
</dbReference>
<feature type="domain" description="DUF1835" evidence="1">
    <location>
        <begin position="3"/>
        <end position="124"/>
    </location>
</feature>
<name>A0A2W7RY98_9BACT</name>
<dbReference type="Pfam" id="PF08874">
    <property type="entry name" value="DUF1835"/>
    <property type="match status" value="1"/>
</dbReference>
<gene>
    <name evidence="3" type="ORF">LX80_00251</name>
</gene>
<organism evidence="3 4">
    <name type="scientific">Hydrotalea sandarakina</name>
    <dbReference type="NCBI Taxonomy" id="1004304"/>
    <lineage>
        <taxon>Bacteria</taxon>
        <taxon>Pseudomonadati</taxon>
        <taxon>Bacteroidota</taxon>
        <taxon>Chitinophagia</taxon>
        <taxon>Chitinophagales</taxon>
        <taxon>Chitinophagaceae</taxon>
        <taxon>Hydrotalea</taxon>
    </lineage>
</organism>
<comment type="caution">
    <text evidence="3">The sequence shown here is derived from an EMBL/GenBank/DDBJ whole genome shotgun (WGS) entry which is preliminary data.</text>
</comment>
<dbReference type="AlphaFoldDB" id="A0A2W7RY98"/>
<evidence type="ECO:0000313" key="4">
    <source>
        <dbReference type="Proteomes" id="UP000249720"/>
    </source>
</evidence>
<dbReference type="OrthoDB" id="648566at2"/>
<keyword evidence="4" id="KW-1185">Reference proteome</keyword>
<evidence type="ECO:0000259" key="1">
    <source>
        <dbReference type="Pfam" id="PF08874"/>
    </source>
</evidence>
<dbReference type="Pfam" id="PF12395">
    <property type="entry name" value="DUF3658"/>
    <property type="match status" value="1"/>
</dbReference>
<feature type="domain" description="DUF3658" evidence="2">
    <location>
        <begin position="157"/>
        <end position="255"/>
    </location>
</feature>
<dbReference type="InterPro" id="IPR014973">
    <property type="entry name" value="DUF1835"/>
</dbReference>
<reference evidence="3 4" key="1">
    <citation type="submission" date="2018-06" db="EMBL/GenBank/DDBJ databases">
        <title>Genomic Encyclopedia of Archaeal and Bacterial Type Strains, Phase II (KMG-II): from individual species to whole genera.</title>
        <authorList>
            <person name="Goeker M."/>
        </authorList>
    </citation>
    <scope>NUCLEOTIDE SEQUENCE [LARGE SCALE GENOMIC DNA]</scope>
    <source>
        <strain evidence="3 4">DSM 23241</strain>
    </source>
</reference>
<protein>
    <submittedName>
        <fullName evidence="3">Uncharacterized protein DUF3658</fullName>
    </submittedName>
</protein>
<dbReference type="RefSeq" id="WP_111293219.1">
    <property type="nucleotide sequence ID" value="NZ_QKZV01000001.1"/>
</dbReference>